<dbReference type="PRINTS" id="PR00455">
    <property type="entry name" value="HTHTETR"/>
</dbReference>
<dbReference type="Pfam" id="PF00440">
    <property type="entry name" value="TetR_N"/>
    <property type="match status" value="1"/>
</dbReference>
<evidence type="ECO:0000256" key="3">
    <source>
        <dbReference type="ARBA" id="ARBA00023163"/>
    </source>
</evidence>
<comment type="caution">
    <text evidence="6">The sequence shown here is derived from an EMBL/GenBank/DDBJ whole genome shotgun (WGS) entry which is preliminary data.</text>
</comment>
<evidence type="ECO:0000313" key="6">
    <source>
        <dbReference type="EMBL" id="RBQ18621.1"/>
    </source>
</evidence>
<feature type="DNA-binding region" description="H-T-H motif" evidence="4">
    <location>
        <begin position="49"/>
        <end position="68"/>
    </location>
</feature>
<dbReference type="Gene3D" id="1.10.357.10">
    <property type="entry name" value="Tetracycline Repressor, domain 2"/>
    <property type="match status" value="1"/>
</dbReference>
<feature type="domain" description="HTH tetR-type" evidence="5">
    <location>
        <begin position="26"/>
        <end position="86"/>
    </location>
</feature>
<dbReference type="InterPro" id="IPR001647">
    <property type="entry name" value="HTH_TetR"/>
</dbReference>
<keyword evidence="7" id="KW-1185">Reference proteome</keyword>
<dbReference type="PANTHER" id="PTHR30055">
    <property type="entry name" value="HTH-TYPE TRANSCRIPTIONAL REGULATOR RUTR"/>
    <property type="match status" value="1"/>
</dbReference>
<proteinExistence type="predicted"/>
<dbReference type="InterPro" id="IPR009057">
    <property type="entry name" value="Homeodomain-like_sf"/>
</dbReference>
<keyword evidence="3" id="KW-0804">Transcription</keyword>
<gene>
    <name evidence="6" type="ORF">DP939_19220</name>
</gene>
<dbReference type="GO" id="GO:0000976">
    <property type="term" value="F:transcription cis-regulatory region binding"/>
    <property type="evidence" value="ECO:0007669"/>
    <property type="project" value="TreeGrafter"/>
</dbReference>
<dbReference type="Proteomes" id="UP000253303">
    <property type="component" value="Unassembled WGS sequence"/>
</dbReference>
<dbReference type="AlphaFoldDB" id="A0A366LXG4"/>
<protein>
    <submittedName>
        <fullName evidence="6">TetR/AcrR family transcriptional regulator</fullName>
    </submittedName>
</protein>
<dbReference type="InterPro" id="IPR023772">
    <property type="entry name" value="DNA-bd_HTH_TetR-type_CS"/>
</dbReference>
<dbReference type="SUPFAM" id="SSF46689">
    <property type="entry name" value="Homeodomain-like"/>
    <property type="match status" value="1"/>
</dbReference>
<dbReference type="PANTHER" id="PTHR30055:SF234">
    <property type="entry name" value="HTH-TYPE TRANSCRIPTIONAL REGULATOR BETI"/>
    <property type="match status" value="1"/>
</dbReference>
<reference evidence="6 7" key="1">
    <citation type="submission" date="2018-06" db="EMBL/GenBank/DDBJ databases">
        <title>Sphaerisporangium craniellae sp. nov., isolated from a marine sponge in the South China Sea.</title>
        <authorList>
            <person name="Li L."/>
        </authorList>
    </citation>
    <scope>NUCLEOTIDE SEQUENCE [LARGE SCALE GENOMIC DNA]</scope>
    <source>
        <strain evidence="6 7">LHW63015</strain>
    </source>
</reference>
<keyword evidence="1" id="KW-0805">Transcription regulation</keyword>
<dbReference type="InterPro" id="IPR050109">
    <property type="entry name" value="HTH-type_TetR-like_transc_reg"/>
</dbReference>
<evidence type="ECO:0000256" key="1">
    <source>
        <dbReference type="ARBA" id="ARBA00023015"/>
    </source>
</evidence>
<evidence type="ECO:0000256" key="4">
    <source>
        <dbReference type="PROSITE-ProRule" id="PRU00335"/>
    </source>
</evidence>
<dbReference type="PROSITE" id="PS50977">
    <property type="entry name" value="HTH_TETR_2"/>
    <property type="match status" value="1"/>
</dbReference>
<sequence length="256" mass="27970">MYSAVHAPGRESRGRAQVTPLIEHQSRKAARILDSTRELVLDHGVRKVTVTEIARVAGVGKGTVYLYWPTKEDLILGLFARDLLTFLDDAIASVVADPAAVLPRRFGPLLIRTGLRLPLARRLYRSEADLLRLFTQQDGYGELLDRTTPSAMCQAGMPILHRHRLIRQDRPLLDLTYMVHAVTTGFLTAIADPDAAPPGPADPDAVLADTLAQLLDPPAAPEGPAIAAAGAETIEVMREIREAVLELIDRSQTPQQ</sequence>
<dbReference type="EMBL" id="QMEY01000007">
    <property type="protein sequence ID" value="RBQ18621.1"/>
    <property type="molecule type" value="Genomic_DNA"/>
</dbReference>
<evidence type="ECO:0000313" key="7">
    <source>
        <dbReference type="Proteomes" id="UP000253303"/>
    </source>
</evidence>
<dbReference type="GO" id="GO:0003700">
    <property type="term" value="F:DNA-binding transcription factor activity"/>
    <property type="evidence" value="ECO:0007669"/>
    <property type="project" value="TreeGrafter"/>
</dbReference>
<organism evidence="6 7">
    <name type="scientific">Spongiactinospora rosea</name>
    <dbReference type="NCBI Taxonomy" id="2248750"/>
    <lineage>
        <taxon>Bacteria</taxon>
        <taxon>Bacillati</taxon>
        <taxon>Actinomycetota</taxon>
        <taxon>Actinomycetes</taxon>
        <taxon>Streptosporangiales</taxon>
        <taxon>Streptosporangiaceae</taxon>
        <taxon>Spongiactinospora</taxon>
    </lineage>
</organism>
<keyword evidence="2 4" id="KW-0238">DNA-binding</keyword>
<dbReference type="PROSITE" id="PS01081">
    <property type="entry name" value="HTH_TETR_1"/>
    <property type="match status" value="1"/>
</dbReference>
<name>A0A366LXG4_9ACTN</name>
<evidence type="ECO:0000259" key="5">
    <source>
        <dbReference type="PROSITE" id="PS50977"/>
    </source>
</evidence>
<evidence type="ECO:0000256" key="2">
    <source>
        <dbReference type="ARBA" id="ARBA00023125"/>
    </source>
</evidence>
<accession>A0A366LXG4</accession>